<evidence type="ECO:0000313" key="2">
    <source>
        <dbReference type="Proteomes" id="UP000035682"/>
    </source>
</evidence>
<organism evidence="1">
    <name type="scientific">Strongyloides ratti</name>
    <name type="common">Parasitic roundworm</name>
    <dbReference type="NCBI Taxonomy" id="34506"/>
    <lineage>
        <taxon>Eukaryota</taxon>
        <taxon>Metazoa</taxon>
        <taxon>Ecdysozoa</taxon>
        <taxon>Nematoda</taxon>
        <taxon>Chromadorea</taxon>
        <taxon>Rhabditida</taxon>
        <taxon>Tylenchina</taxon>
        <taxon>Panagrolaimomorpha</taxon>
        <taxon>Strongyloidoidea</taxon>
        <taxon>Strongyloididae</taxon>
        <taxon>Strongyloides</taxon>
    </lineage>
</organism>
<evidence type="ECO:0000313" key="1">
    <source>
        <dbReference type="EMBL" id="CEF63444.1"/>
    </source>
</evidence>
<dbReference type="RefSeq" id="XP_024502646.1">
    <property type="nucleotide sequence ID" value="XM_024648693.1"/>
</dbReference>
<accession>A0A090L7E6</accession>
<dbReference type="EMBL" id="LN609528">
    <property type="protein sequence ID" value="CEF63444.1"/>
    <property type="molecule type" value="Genomic_DNA"/>
</dbReference>
<evidence type="ECO:0000313" key="3">
    <source>
        <dbReference type="WBParaSite" id="SRAE_1000170600.1"/>
    </source>
</evidence>
<dbReference type="AlphaFoldDB" id="A0A090L7E6"/>
<reference evidence="3" key="2">
    <citation type="submission" date="2020-12" db="UniProtKB">
        <authorList>
            <consortium name="WormBaseParasite"/>
        </authorList>
    </citation>
    <scope>IDENTIFICATION</scope>
</reference>
<evidence type="ECO:0000313" key="4">
    <source>
        <dbReference type="WormBase" id="SRAE_1000170600"/>
    </source>
</evidence>
<dbReference type="GeneID" id="36375809"/>
<dbReference type="WBParaSite" id="SRAE_1000170600.1">
    <property type="protein sequence ID" value="SRAE_1000170600.1"/>
    <property type="gene ID" value="WBGene00258314"/>
</dbReference>
<dbReference type="WormBase" id="SRAE_1000170600">
    <property type="protein sequence ID" value="SRP05916"/>
    <property type="gene ID" value="WBGene00258314"/>
</dbReference>
<name>A0A090L7E6_STRRB</name>
<dbReference type="CTD" id="36375809"/>
<dbReference type="Proteomes" id="UP000035682">
    <property type="component" value="Unplaced"/>
</dbReference>
<protein>
    <submittedName>
        <fullName evidence="1 3">Uncharacterized protein</fullName>
    </submittedName>
</protein>
<reference evidence="1 2" key="1">
    <citation type="submission" date="2014-09" db="EMBL/GenBank/DDBJ databases">
        <authorList>
            <person name="Martin A.A."/>
        </authorList>
    </citation>
    <scope>NUCLEOTIDE SEQUENCE</scope>
    <source>
        <strain evidence="2">ED321</strain>
        <strain evidence="1">ED321 Heterogonic</strain>
    </source>
</reference>
<proteinExistence type="predicted"/>
<sequence>MSQAPFKETFDYKCDMILGYQIEVIAVLVGSQLDKNSCYFEYDCRITQLSIHKKRNFKLLQYINCSNKNVPSDKNNSMVIQCSPSIRITGIFAFIIYMIN</sequence>
<keyword evidence="2" id="KW-1185">Reference proteome</keyword>
<gene>
    <name evidence="1 3 4" type="ORF">SRAE_1000170600</name>
</gene>
<dbReference type="InterPro" id="IPR029021">
    <property type="entry name" value="Prot-tyrosine_phosphatase-like"/>
</dbReference>
<dbReference type="SUPFAM" id="SSF52799">
    <property type="entry name" value="(Phosphotyrosine protein) phosphatases II"/>
    <property type="match status" value="1"/>
</dbReference>